<gene>
    <name evidence="2" type="ORF">GYN08_03415</name>
</gene>
<name>A0ABX0F1S1_9BACL</name>
<protein>
    <submittedName>
        <fullName evidence="2">DUF1266 domain-containing protein</fullName>
    </submittedName>
</protein>
<dbReference type="Pfam" id="PF06889">
    <property type="entry name" value="DUF1266"/>
    <property type="match status" value="1"/>
</dbReference>
<accession>A0ABX0F1S1</accession>
<comment type="caution">
    <text evidence="2">The sequence shown here is derived from an EMBL/GenBank/DDBJ whole genome shotgun (WGS) entry which is preliminary data.</text>
</comment>
<feature type="domain" description="DUF1266" evidence="1">
    <location>
        <begin position="47"/>
        <end position="211"/>
    </location>
</feature>
<evidence type="ECO:0000259" key="1">
    <source>
        <dbReference type="Pfam" id="PF06889"/>
    </source>
</evidence>
<organism evidence="2 3">
    <name type="scientific">Saccharibacillus alkalitolerans</name>
    <dbReference type="NCBI Taxonomy" id="2705290"/>
    <lineage>
        <taxon>Bacteria</taxon>
        <taxon>Bacillati</taxon>
        <taxon>Bacillota</taxon>
        <taxon>Bacilli</taxon>
        <taxon>Bacillales</taxon>
        <taxon>Paenibacillaceae</taxon>
        <taxon>Saccharibacillus</taxon>
    </lineage>
</organism>
<keyword evidence="3" id="KW-1185">Reference proteome</keyword>
<proteinExistence type="predicted"/>
<evidence type="ECO:0000313" key="3">
    <source>
        <dbReference type="Proteomes" id="UP000800303"/>
    </source>
</evidence>
<reference evidence="2 3" key="1">
    <citation type="submission" date="2020-01" db="EMBL/GenBank/DDBJ databases">
        <title>Polyphasic characterisation and genomic insights into a novel alkali tolerant bacterium VR-M41.</title>
        <authorList>
            <person name="Vemuluri V.R."/>
        </authorList>
    </citation>
    <scope>NUCLEOTIDE SEQUENCE [LARGE SCALE GENOMIC DNA]</scope>
    <source>
        <strain evidence="2 3">VR-M41</strain>
    </source>
</reference>
<dbReference type="Proteomes" id="UP000800303">
    <property type="component" value="Unassembled WGS sequence"/>
</dbReference>
<dbReference type="InterPro" id="IPR009677">
    <property type="entry name" value="DUF1266"/>
</dbReference>
<dbReference type="EMBL" id="JAAFGS010000001">
    <property type="protein sequence ID" value="NGZ74353.1"/>
    <property type="molecule type" value="Genomic_DNA"/>
</dbReference>
<sequence length="228" mass="26342">MMDAYDYRRALDWAVALGAPLLTRYGVNPPYTPAACRAAEFDPGKLLEETWGVTDIEGVRHLAERMWSGVHNPGFQHTRLLFSGMTLDQRRHYVDGVREHERYGEWYAVHLYMDRLPPAGIAAWDLGQLAFYLRCARLEEYIGEEEEEICLLHTAVRARFSYRSWPDYAIAYMAGRQFAARDLSEEGSKIDAETLRVPLIGESSPWRELEWEIDLPEPPELPWASEHP</sequence>
<evidence type="ECO:0000313" key="2">
    <source>
        <dbReference type="EMBL" id="NGZ74353.1"/>
    </source>
</evidence>